<dbReference type="InterPro" id="IPR050771">
    <property type="entry name" value="Alpha-ketoacid_DH_E1_comp"/>
</dbReference>
<evidence type="ECO:0000256" key="1">
    <source>
        <dbReference type="ARBA" id="ARBA00001964"/>
    </source>
</evidence>
<evidence type="ECO:0000256" key="3">
    <source>
        <dbReference type="ARBA" id="ARBA00023052"/>
    </source>
</evidence>
<dbReference type="RefSeq" id="WP_190724834.1">
    <property type="nucleotide sequence ID" value="NZ_CP061539.1"/>
</dbReference>
<feature type="domain" description="Dehydrogenase E1 component" evidence="5">
    <location>
        <begin position="52"/>
        <end position="334"/>
    </location>
</feature>
<comment type="cofactor">
    <cofactor evidence="1 4">
        <name>thiamine diphosphate</name>
        <dbReference type="ChEBI" id="CHEBI:58937"/>
    </cofactor>
</comment>
<gene>
    <name evidence="6" type="ORF">IDM49_01910</name>
</gene>
<comment type="similarity">
    <text evidence="4">Belongs to the BCKDHA family.</text>
</comment>
<accession>A0A7H2BEH6</accession>
<dbReference type="EMBL" id="CP061539">
    <property type="protein sequence ID" value="QNV38072.1"/>
    <property type="molecule type" value="Genomic_DNA"/>
</dbReference>
<keyword evidence="7" id="KW-1185">Reference proteome</keyword>
<dbReference type="CDD" id="cd02000">
    <property type="entry name" value="TPP_E1_PDC_ADC_BCADC"/>
    <property type="match status" value="1"/>
</dbReference>
<dbReference type="PANTHER" id="PTHR43380:SF1">
    <property type="entry name" value="2-OXOISOVALERATE DEHYDROGENASE SUBUNIT ALPHA, MITOCHONDRIAL"/>
    <property type="match status" value="1"/>
</dbReference>
<protein>
    <recommendedName>
        <fullName evidence="4">2-oxoisovalerate dehydrogenase subunit alpha</fullName>
        <ecNumber evidence="4">1.2.4.4</ecNumber>
    </recommendedName>
    <alternativeName>
        <fullName evidence="4">Branched-chain alpha-keto acid dehydrogenase E1 component alpha chain</fullName>
    </alternativeName>
</protein>
<keyword evidence="2 4" id="KW-0560">Oxidoreductase</keyword>
<name>A0A7H2BEH6_9MICC</name>
<dbReference type="EC" id="1.2.4.4" evidence="4"/>
<dbReference type="AlphaFoldDB" id="A0A7H2BEH6"/>
<proteinExistence type="inferred from homology"/>
<dbReference type="GO" id="GO:0003863">
    <property type="term" value="F:branched-chain 2-oxo acid dehydrogenase activity"/>
    <property type="evidence" value="ECO:0007669"/>
    <property type="project" value="UniProtKB-EC"/>
</dbReference>
<reference evidence="6 7" key="1">
    <citation type="submission" date="2020-09" db="EMBL/GenBank/DDBJ databases">
        <title>Investigation of environmental microbes.</title>
        <authorList>
            <person name="Ou Y."/>
            <person name="Kang Q."/>
        </authorList>
    </citation>
    <scope>NUCLEOTIDE SEQUENCE [LARGE SCALE GENOMIC DNA]</scope>
    <source>
        <strain evidence="6 7">KJZ-14</strain>
    </source>
</reference>
<evidence type="ECO:0000313" key="6">
    <source>
        <dbReference type="EMBL" id="QNV38072.1"/>
    </source>
</evidence>
<dbReference type="PANTHER" id="PTHR43380">
    <property type="entry name" value="2-OXOISOVALERATE DEHYDROGENASE SUBUNIT ALPHA, MITOCHONDRIAL"/>
    <property type="match status" value="1"/>
</dbReference>
<evidence type="ECO:0000256" key="4">
    <source>
        <dbReference type="RuleBase" id="RU365014"/>
    </source>
</evidence>
<dbReference type="GO" id="GO:0000287">
    <property type="term" value="F:magnesium ion binding"/>
    <property type="evidence" value="ECO:0007669"/>
    <property type="project" value="UniProtKB-ARBA"/>
</dbReference>
<dbReference type="InterPro" id="IPR001017">
    <property type="entry name" value="DH_E1"/>
</dbReference>
<keyword evidence="3 4" id="KW-0786">Thiamine pyrophosphate</keyword>
<organism evidence="6 7">
    <name type="scientific">Rothia terrae</name>
    <dbReference type="NCBI Taxonomy" id="396015"/>
    <lineage>
        <taxon>Bacteria</taxon>
        <taxon>Bacillati</taxon>
        <taxon>Actinomycetota</taxon>
        <taxon>Actinomycetes</taxon>
        <taxon>Micrococcales</taxon>
        <taxon>Micrococcaceae</taxon>
        <taxon>Rothia</taxon>
    </lineage>
</organism>
<evidence type="ECO:0000256" key="2">
    <source>
        <dbReference type="ARBA" id="ARBA00023002"/>
    </source>
</evidence>
<sequence length="383" mass="43050">MPEQQTTVEVPSNPWGIPARLQLLNEEAQLQHDDKFSPYVEDIDRETLQQVYRTMMLTRRFDDEATALQRQGQLALWAPCKGQEAAQVGSAFATRPEDFIFPSYREHGVAISRGIDPGELLALFRGVNTCGWKPQDYNFQAYTLVLAAQVPHATGYAMGLNFDADFGDERDPNSDEKPAVLAYFGDGSSTEGEVHESMVFAASYNAPVLFFVQNNQWAISAPFSTQSRVPIATRAAGYGFEGLRVDGNDILAVVAATRYALEKIRAGEGPVLIEAETYRLGAHTTADDPTKYRTNEELESRTLHEPIGRLEKYLRAQGTPDSFFEELMAEVKEYGASVRNSALNLQNPRFEDFFERVYASAHPLVQEEAQWFQEYQEGFEEQN</sequence>
<evidence type="ECO:0000313" key="7">
    <source>
        <dbReference type="Proteomes" id="UP000516404"/>
    </source>
</evidence>
<comment type="function">
    <text evidence="4">The branched-chain alpha-keto dehydrogenase complex catalyzes the overall conversion of alpha-keto acids to acyl-CoA and CO(2). It contains multiple copies of three enzymatic components: branched-chain alpha-keto acid decarboxylase (E1), lipoamide acyltransferase (E2) and lipoamide dehydrogenase (E3).</text>
</comment>
<dbReference type="Proteomes" id="UP000516404">
    <property type="component" value="Chromosome"/>
</dbReference>
<dbReference type="Gene3D" id="3.40.50.970">
    <property type="match status" value="1"/>
</dbReference>
<dbReference type="GeneID" id="96622979"/>
<dbReference type="SUPFAM" id="SSF52518">
    <property type="entry name" value="Thiamin diphosphate-binding fold (THDP-binding)"/>
    <property type="match status" value="1"/>
</dbReference>
<dbReference type="InterPro" id="IPR029061">
    <property type="entry name" value="THDP-binding"/>
</dbReference>
<evidence type="ECO:0000259" key="5">
    <source>
        <dbReference type="Pfam" id="PF00676"/>
    </source>
</evidence>
<dbReference type="Pfam" id="PF00676">
    <property type="entry name" value="E1_dh"/>
    <property type="match status" value="1"/>
</dbReference>
<dbReference type="GO" id="GO:0009083">
    <property type="term" value="P:branched-chain amino acid catabolic process"/>
    <property type="evidence" value="ECO:0007669"/>
    <property type="project" value="TreeGrafter"/>
</dbReference>
<comment type="catalytic activity">
    <reaction evidence="4">
        <text>N(6)-[(R)-lipoyl]-L-lysyl-[protein] + 3-methyl-2-oxobutanoate + H(+) = N(6)-[(R)-S(8)-2-methylpropanoyldihydrolipoyl]-L-lysyl-[protein] + CO2</text>
        <dbReference type="Rhea" id="RHEA:13457"/>
        <dbReference type="Rhea" id="RHEA-COMP:10474"/>
        <dbReference type="Rhea" id="RHEA-COMP:10497"/>
        <dbReference type="ChEBI" id="CHEBI:11851"/>
        <dbReference type="ChEBI" id="CHEBI:15378"/>
        <dbReference type="ChEBI" id="CHEBI:16526"/>
        <dbReference type="ChEBI" id="CHEBI:83099"/>
        <dbReference type="ChEBI" id="CHEBI:83142"/>
        <dbReference type="EC" id="1.2.4.4"/>
    </reaction>
</comment>
<dbReference type="KEGG" id="rter:IDM49_01910"/>